<sequence length="64" mass="7669">MRKMIFAFVSMLLFPLAIEENREFFLYDPRDETYVVHIYGQEGEFSPQEIIEPLLDVRDSLNRV</sequence>
<evidence type="ECO:0000313" key="1">
    <source>
        <dbReference type="EMBL" id="ANG66149.1"/>
    </source>
</evidence>
<protein>
    <submittedName>
        <fullName evidence="1">Uncharacterized protein</fullName>
    </submittedName>
</protein>
<dbReference type="KEGG" id="cgz:M787_002305"/>
<organism evidence="1 2">
    <name type="scientific">Chlamydia gallinacea 08-1274/3</name>
    <dbReference type="NCBI Taxonomy" id="1143323"/>
    <lineage>
        <taxon>Bacteria</taxon>
        <taxon>Pseudomonadati</taxon>
        <taxon>Chlamydiota</taxon>
        <taxon>Chlamydiia</taxon>
        <taxon>Chlamydiales</taxon>
        <taxon>Chlamydiaceae</taxon>
        <taxon>Chlamydia/Chlamydophila group</taxon>
        <taxon>Chlamydia</taxon>
    </lineage>
</organism>
<reference evidence="1 2" key="1">
    <citation type="journal article" date="2014" name="Syst. Appl. Microbiol.">
        <title>Evidence for the existence of two new members of the family Chlamydiaceae and proposal of Chlamydia avium sp. nov. and Chlamydia gallinacea sp. nov.</title>
        <authorList>
            <person name="Sachse K."/>
            <person name="Laroucau K."/>
            <person name="Riege K."/>
            <person name="Wehner S."/>
            <person name="Dilcher M."/>
            <person name="Creasy H.H."/>
            <person name="Weidmann M."/>
            <person name="Myers G."/>
            <person name="Vorimore F."/>
            <person name="Vicari N."/>
            <person name="Magnino S."/>
            <person name="Liebler-Tenorio E."/>
            <person name="Ruettger A."/>
            <person name="Bavoil P.M."/>
            <person name="Hufert F.T."/>
            <person name="Rossello-Mora R."/>
            <person name="Marz M."/>
        </authorList>
    </citation>
    <scope>NUCLEOTIDE SEQUENCE [LARGE SCALE GENOMIC DNA]</scope>
    <source>
        <strain evidence="1 2">08-1274/3</strain>
    </source>
</reference>
<dbReference type="EMBL" id="CP015840">
    <property type="protein sequence ID" value="ANG66149.1"/>
    <property type="molecule type" value="Genomic_DNA"/>
</dbReference>
<dbReference type="AlphaFoldDB" id="A0A173DYZ3"/>
<proteinExistence type="predicted"/>
<dbReference type="OrthoDB" id="18521at2"/>
<accession>A0A173DYZ3</accession>
<name>A0A173DYZ3_9CHLA</name>
<dbReference type="STRING" id="1143323.M787_002305"/>
<dbReference type="Proteomes" id="UP000019147">
    <property type="component" value="Chromosome"/>
</dbReference>
<evidence type="ECO:0000313" key="2">
    <source>
        <dbReference type="Proteomes" id="UP000019147"/>
    </source>
</evidence>
<gene>
    <name evidence="1" type="ORF">M787_002305</name>
</gene>